<name>A0AAE8HV54_9HYPH</name>
<dbReference type="EMBL" id="FOPK01000021">
    <property type="protein sequence ID" value="SFH35020.1"/>
    <property type="molecule type" value="Genomic_DNA"/>
</dbReference>
<keyword evidence="1" id="KW-0808">Transferase</keyword>
<reference evidence="1 3" key="1">
    <citation type="submission" date="2016-04" db="EMBL/GenBank/DDBJ databases">
        <title>Complete genome sequencing and analysis of CBMB27, Methylobacterium phyllosphaerae isolated from leaf tissues of rice (Oryza sativa L.).</title>
        <authorList>
            <person name="Lee Y."/>
            <person name="Hwangbo K."/>
            <person name="Chung H."/>
            <person name="Yoo J."/>
            <person name="Kim K.Y."/>
            <person name="Sa T.M."/>
            <person name="Um Y."/>
            <person name="Madhaiyan M."/>
        </authorList>
    </citation>
    <scope>NUCLEOTIDE SEQUENCE [LARGE SCALE GENOMIC DNA]</scope>
    <source>
        <strain evidence="1 3">CBMB27</strain>
    </source>
</reference>
<protein>
    <submittedName>
        <fullName evidence="1">Histidine kinase</fullName>
    </submittedName>
</protein>
<proteinExistence type="predicted"/>
<dbReference type="Proteomes" id="UP000185487">
    <property type="component" value="Chromosome"/>
</dbReference>
<organism evidence="2 4">
    <name type="scientific">Methylobacterium phyllosphaerae</name>
    <dbReference type="NCBI Taxonomy" id="418223"/>
    <lineage>
        <taxon>Bacteria</taxon>
        <taxon>Pseudomonadati</taxon>
        <taxon>Pseudomonadota</taxon>
        <taxon>Alphaproteobacteria</taxon>
        <taxon>Hyphomicrobiales</taxon>
        <taxon>Methylobacteriaceae</taxon>
        <taxon>Methylobacterium</taxon>
    </lineage>
</organism>
<evidence type="ECO:0000313" key="3">
    <source>
        <dbReference type="Proteomes" id="UP000185487"/>
    </source>
</evidence>
<gene>
    <name evidence="1" type="ORF">MCBMB27_05537</name>
    <name evidence="2" type="ORF">SAMN05192567_12136</name>
</gene>
<dbReference type="AlphaFoldDB" id="A0AAE8HV54"/>
<dbReference type="GO" id="GO:0016301">
    <property type="term" value="F:kinase activity"/>
    <property type="evidence" value="ECO:0007669"/>
    <property type="project" value="UniProtKB-KW"/>
</dbReference>
<dbReference type="EMBL" id="CP015367">
    <property type="protein sequence ID" value="APT34828.1"/>
    <property type="molecule type" value="Genomic_DNA"/>
</dbReference>
<keyword evidence="3" id="KW-1185">Reference proteome</keyword>
<evidence type="ECO:0000313" key="2">
    <source>
        <dbReference type="EMBL" id="SFH35020.1"/>
    </source>
</evidence>
<dbReference type="KEGG" id="mphy:MCBMB27_05537"/>
<reference evidence="2 4" key="2">
    <citation type="submission" date="2016-10" db="EMBL/GenBank/DDBJ databases">
        <authorList>
            <person name="Varghese N."/>
            <person name="Submissions S."/>
        </authorList>
    </citation>
    <scope>NUCLEOTIDE SEQUENCE [LARGE SCALE GENOMIC DNA]</scope>
    <source>
        <strain evidence="2 4">CBMB27</strain>
    </source>
</reference>
<accession>A0AAE8HV54</accession>
<evidence type="ECO:0000313" key="4">
    <source>
        <dbReference type="Proteomes" id="UP000199140"/>
    </source>
</evidence>
<sequence length="148" mass="15271">MARVGLLGRIMLVLLGALSLLVVATFGIDQWQRGQERSPYATRFPRLDQAGGIMGLLGDADPAQRPAILRAINGEALRADIVDAPPDETAGTAGTAASPGMAATVGAASGMAVGTGASEVSGHARRERRPWSCNAVRPCLRSRGSPVP</sequence>
<dbReference type="Proteomes" id="UP000199140">
    <property type="component" value="Unassembled WGS sequence"/>
</dbReference>
<dbReference type="RefSeq" id="WP_075381755.1">
    <property type="nucleotide sequence ID" value="NZ_CP015367.1"/>
</dbReference>
<evidence type="ECO:0000313" key="1">
    <source>
        <dbReference type="EMBL" id="APT34828.1"/>
    </source>
</evidence>
<keyword evidence="1" id="KW-0418">Kinase</keyword>